<dbReference type="GO" id="GO:0016705">
    <property type="term" value="F:oxidoreductase activity, acting on paired donors, with incorporation or reduction of molecular oxygen"/>
    <property type="evidence" value="ECO:0007669"/>
    <property type="project" value="InterPro"/>
</dbReference>
<keyword evidence="9" id="KW-0472">Membrane</keyword>
<dbReference type="FunCoup" id="E9E5F4">
    <property type="interactions" value="1408"/>
</dbReference>
<keyword evidence="6 8" id="KW-0503">Monooxygenase</keyword>
<proteinExistence type="inferred from homology"/>
<gene>
    <name evidence="10" type="ORF">MAC_05102</name>
</gene>
<protein>
    <submittedName>
        <fullName evidence="10">Cytochrome P450 family protein</fullName>
    </submittedName>
</protein>
<name>E9E5F4_METAQ</name>
<evidence type="ECO:0000256" key="3">
    <source>
        <dbReference type="ARBA" id="ARBA00022617"/>
    </source>
</evidence>
<evidence type="ECO:0000313" key="10">
    <source>
        <dbReference type="EMBL" id="EFY88837.1"/>
    </source>
</evidence>
<dbReference type="InterPro" id="IPR036396">
    <property type="entry name" value="Cyt_P450_sf"/>
</dbReference>
<dbReference type="GO" id="GO:0005506">
    <property type="term" value="F:iron ion binding"/>
    <property type="evidence" value="ECO:0007669"/>
    <property type="project" value="InterPro"/>
</dbReference>
<dbReference type="InterPro" id="IPR050121">
    <property type="entry name" value="Cytochrome_P450_monoxygenase"/>
</dbReference>
<dbReference type="PANTHER" id="PTHR24305">
    <property type="entry name" value="CYTOCHROME P450"/>
    <property type="match status" value="1"/>
</dbReference>
<dbReference type="Proteomes" id="UP000002499">
    <property type="component" value="Unassembled WGS sequence"/>
</dbReference>
<dbReference type="InParanoid" id="E9E5F4"/>
<dbReference type="PRINTS" id="PR00465">
    <property type="entry name" value="EP450IV"/>
</dbReference>
<evidence type="ECO:0000256" key="7">
    <source>
        <dbReference type="PIRSR" id="PIRSR602403-1"/>
    </source>
</evidence>
<evidence type="ECO:0000256" key="2">
    <source>
        <dbReference type="ARBA" id="ARBA00010617"/>
    </source>
</evidence>
<dbReference type="InterPro" id="IPR017972">
    <property type="entry name" value="Cyt_P450_CS"/>
</dbReference>
<dbReference type="InterPro" id="IPR001128">
    <property type="entry name" value="Cyt_P450"/>
</dbReference>
<feature type="transmembrane region" description="Helical" evidence="9">
    <location>
        <begin position="6"/>
        <end position="25"/>
    </location>
</feature>
<comment type="cofactor">
    <cofactor evidence="1 7">
        <name>heme</name>
        <dbReference type="ChEBI" id="CHEBI:30413"/>
    </cofactor>
</comment>
<dbReference type="PANTHER" id="PTHR24305:SF223">
    <property type="entry name" value="CYTOCHROME P450-DIT2"/>
    <property type="match status" value="1"/>
</dbReference>
<keyword evidence="4 7" id="KW-0479">Metal-binding</keyword>
<accession>E9E5F4</accession>
<dbReference type="eggNOG" id="KOG0157">
    <property type="taxonomic scope" value="Eukaryota"/>
</dbReference>
<dbReference type="STRING" id="655827.E9E5F4"/>
<dbReference type="PRINTS" id="PR00385">
    <property type="entry name" value="P450"/>
</dbReference>
<dbReference type="PROSITE" id="PS00086">
    <property type="entry name" value="CYTOCHROME_P450"/>
    <property type="match status" value="1"/>
</dbReference>
<dbReference type="AlphaFoldDB" id="E9E5F4"/>
<dbReference type="CDD" id="cd11070">
    <property type="entry name" value="CYP56-like"/>
    <property type="match status" value="1"/>
</dbReference>
<dbReference type="SUPFAM" id="SSF48264">
    <property type="entry name" value="Cytochrome P450"/>
    <property type="match status" value="1"/>
</dbReference>
<dbReference type="Gene3D" id="1.10.630.10">
    <property type="entry name" value="Cytochrome P450"/>
    <property type="match status" value="1"/>
</dbReference>
<dbReference type="Pfam" id="PF00067">
    <property type="entry name" value="p450"/>
    <property type="match status" value="1"/>
</dbReference>
<organism evidence="11">
    <name type="scientific">Metarhizium acridum (strain CQMa 102)</name>
    <dbReference type="NCBI Taxonomy" id="655827"/>
    <lineage>
        <taxon>Eukaryota</taxon>
        <taxon>Fungi</taxon>
        <taxon>Dikarya</taxon>
        <taxon>Ascomycota</taxon>
        <taxon>Pezizomycotina</taxon>
        <taxon>Sordariomycetes</taxon>
        <taxon>Hypocreomycetidae</taxon>
        <taxon>Hypocreales</taxon>
        <taxon>Clavicipitaceae</taxon>
        <taxon>Metarhizium</taxon>
    </lineage>
</organism>
<keyword evidence="8" id="KW-0560">Oxidoreductase</keyword>
<dbReference type="OMA" id="WNILVHR"/>
<keyword evidence="9" id="KW-0812">Transmembrane</keyword>
<dbReference type="OrthoDB" id="1470350at2759"/>
<evidence type="ECO:0000256" key="1">
    <source>
        <dbReference type="ARBA" id="ARBA00001971"/>
    </source>
</evidence>
<reference evidence="10 11" key="1">
    <citation type="journal article" date="2011" name="PLoS Genet.">
        <title>Genome sequencing and comparative transcriptomics of the model entomopathogenic fungi Metarhizium anisopliae and M. acridum.</title>
        <authorList>
            <person name="Gao Q."/>
            <person name="Jin K."/>
            <person name="Ying S.H."/>
            <person name="Zhang Y."/>
            <person name="Xiao G."/>
            <person name="Shang Y."/>
            <person name="Duan Z."/>
            <person name="Hu X."/>
            <person name="Xie X.Q."/>
            <person name="Zhou G."/>
            <person name="Peng G."/>
            <person name="Luo Z."/>
            <person name="Huang W."/>
            <person name="Wang B."/>
            <person name="Fang W."/>
            <person name="Wang S."/>
            <person name="Zhong Y."/>
            <person name="Ma L.J."/>
            <person name="St Leger R.J."/>
            <person name="Zhao G.P."/>
            <person name="Pei Y."/>
            <person name="Feng M.G."/>
            <person name="Xia Y."/>
            <person name="Wang C."/>
        </authorList>
    </citation>
    <scope>NUCLEOTIDE SEQUENCE [LARGE SCALE GENOMIC DNA]</scope>
    <source>
        <strain evidence="10 11">CQMa 102</strain>
    </source>
</reference>
<dbReference type="GO" id="GO:0004497">
    <property type="term" value="F:monooxygenase activity"/>
    <property type="evidence" value="ECO:0007669"/>
    <property type="project" value="UniProtKB-KW"/>
</dbReference>
<evidence type="ECO:0000256" key="6">
    <source>
        <dbReference type="ARBA" id="ARBA00023033"/>
    </source>
</evidence>
<evidence type="ECO:0000256" key="9">
    <source>
        <dbReference type="SAM" id="Phobius"/>
    </source>
</evidence>
<evidence type="ECO:0000313" key="11">
    <source>
        <dbReference type="Proteomes" id="UP000002499"/>
    </source>
</evidence>
<keyword evidence="9" id="KW-1133">Transmembrane helix</keyword>
<keyword evidence="5 7" id="KW-0408">Iron</keyword>
<dbReference type="EMBL" id="GL698506">
    <property type="protein sequence ID" value="EFY88837.1"/>
    <property type="molecule type" value="Genomic_DNA"/>
</dbReference>
<sequence length="491" mass="55918">MAASLLLGGVIILAITVLGVLFYYFSSPLKGVHGIPTIPFWVALMPLVKDVDQQEIFNKYIEKPLRKQGAVKIFFAGQWNVLIHKPEYIAEVFRREDIYQKSGNHKKIPHSVLAALLGDNIISSRGETWKKYKRVIKPTLQVSPNLEVLLSNARLLSNILVESQALATEQGIQASIQRHTIANFGNTYFNVNLNAQISKEIFSPVFMNFPFLDRLPFPSRKRARKLASHFTDRLVVTLEDGVKGDKTADIQNKLCTSLLSARVSGELTEKQFRDNTTILFMAGQENPQLAILSTMYLLAKHQDIQDHLFDELSLQREKPVDAEYLHSLPLLTSTIYESLRLFPPIGQLINRRVSSAVRLGDAIFIPQGTYVGYNCYSTNRDPDAWGQDANDFRPSRWGCSRRDIQKEYRRRRASAEFISFHGGQRACLGEQYAILQLKATLYTLVTRLRWRLDPMWLDRMTPAGPLYPRNLRLLFEERAVAPTSMVVESFG</sequence>
<comment type="similarity">
    <text evidence="2 8">Belongs to the cytochrome P450 family.</text>
</comment>
<evidence type="ECO:0000256" key="4">
    <source>
        <dbReference type="ARBA" id="ARBA00022723"/>
    </source>
</evidence>
<dbReference type="InterPro" id="IPR002403">
    <property type="entry name" value="Cyt_P450_E_grp-IV"/>
</dbReference>
<evidence type="ECO:0000256" key="5">
    <source>
        <dbReference type="ARBA" id="ARBA00023004"/>
    </source>
</evidence>
<keyword evidence="3 7" id="KW-0349">Heme</keyword>
<evidence type="ECO:0000256" key="8">
    <source>
        <dbReference type="RuleBase" id="RU000461"/>
    </source>
</evidence>
<dbReference type="GO" id="GO:0020037">
    <property type="term" value="F:heme binding"/>
    <property type="evidence" value="ECO:0007669"/>
    <property type="project" value="InterPro"/>
</dbReference>
<keyword evidence="11" id="KW-1185">Reference proteome</keyword>
<feature type="binding site" description="axial binding residue" evidence="7">
    <location>
        <position position="427"/>
    </location>
    <ligand>
        <name>heme</name>
        <dbReference type="ChEBI" id="CHEBI:30413"/>
    </ligand>
    <ligandPart>
        <name>Fe</name>
        <dbReference type="ChEBI" id="CHEBI:18248"/>
    </ligandPart>
</feature>
<dbReference type="HOGENOM" id="CLU_031576_0_0_1"/>